<evidence type="ECO:0000313" key="1">
    <source>
        <dbReference type="EMBL" id="ADO59945.1"/>
    </source>
</evidence>
<keyword evidence="1" id="KW-0614">Plasmid</keyword>
<geneLocation type="plasmid" evidence="1 2">
    <name>pSC2</name>
</geneLocation>
<dbReference type="OrthoDB" id="9943443at2"/>
<evidence type="ECO:0000313" key="2">
    <source>
        <dbReference type="Proteomes" id="UP000006868"/>
    </source>
</evidence>
<dbReference type="HOGENOM" id="CLU_2181299_0_0_9"/>
<dbReference type="PATRIC" id="fig|886882.15.peg.6036"/>
<dbReference type="KEGG" id="ppm:PPSC2_28455"/>
<organism evidence="1 2">
    <name type="scientific">Paenibacillus polymyxa (strain SC2)</name>
    <name type="common">Bacillus polymyxa</name>
    <dbReference type="NCBI Taxonomy" id="886882"/>
    <lineage>
        <taxon>Bacteria</taxon>
        <taxon>Bacillati</taxon>
        <taxon>Bacillota</taxon>
        <taxon>Bacilli</taxon>
        <taxon>Bacillales</taxon>
        <taxon>Paenibacillaceae</taxon>
        <taxon>Paenibacillus</taxon>
    </lineage>
</organism>
<protein>
    <submittedName>
        <fullName evidence="1">Uncharacterized protein</fullName>
    </submittedName>
</protein>
<reference evidence="1 2" key="1">
    <citation type="journal article" date="2011" name="J. Bacteriol.">
        <title>Complete genome sequence of Paenibacillus polymyxa SC2, a strain of plant growth-promoting Rhizobacterium with broad-spectrum antimicrobial activity.</title>
        <authorList>
            <person name="Ma M."/>
            <person name="Wang C."/>
            <person name="Ding Y."/>
            <person name="Li L."/>
            <person name="Shen D."/>
            <person name="Jiang X."/>
            <person name="Guan D."/>
            <person name="Cao F."/>
            <person name="Chen H."/>
            <person name="Feng R."/>
            <person name="Wang X."/>
            <person name="Ge Y."/>
            <person name="Yao L."/>
            <person name="Bing X."/>
            <person name="Yang X."/>
            <person name="Li J."/>
            <person name="Du B."/>
        </authorList>
    </citation>
    <scope>NUCLEOTIDE SEQUENCE [LARGE SCALE GENOMIC DNA]</scope>
    <source>
        <strain evidence="1 2">SC2</strain>
        <plasmid evidence="2">pSC2</plasmid>
    </source>
</reference>
<accession>E3ELB3</accession>
<name>E3ELB3_PAEPS</name>
<proteinExistence type="predicted"/>
<dbReference type="RefSeq" id="WP_013386359.1">
    <property type="nucleotide sequence ID" value="NC_014628.2"/>
</dbReference>
<dbReference type="AlphaFoldDB" id="E3ELB3"/>
<dbReference type="Proteomes" id="UP000006868">
    <property type="component" value="Plasmid pSC2"/>
</dbReference>
<dbReference type="EMBL" id="CP002214">
    <property type="protein sequence ID" value="ADO59945.1"/>
    <property type="molecule type" value="Genomic_DNA"/>
</dbReference>
<gene>
    <name evidence="1" type="ORF">PPSC2_28455</name>
</gene>
<sequence length="109" mass="12329">MPFMNPIAVDNPFYAMGGMHKIARGISGHLVEEPNNSVCIPAFYAIVTGKGHTGRFIDDLKAKYRIVRFPSIINPVLEGMLERRGFKKKRQYVEVLKGKTEVYVWSATI</sequence>